<evidence type="ECO:0000313" key="2">
    <source>
        <dbReference type="EMBL" id="ORY87027.1"/>
    </source>
</evidence>
<dbReference type="RefSeq" id="XP_040727883.1">
    <property type="nucleotide sequence ID" value="XM_040866068.1"/>
</dbReference>
<feature type="compositionally biased region" description="Basic residues" evidence="1">
    <location>
        <begin position="146"/>
        <end position="157"/>
    </location>
</feature>
<evidence type="ECO:0000256" key="1">
    <source>
        <dbReference type="SAM" id="MobiDB-lite"/>
    </source>
</evidence>
<comment type="caution">
    <text evidence="2">The sequence shown here is derived from an EMBL/GenBank/DDBJ whole genome shotgun (WGS) entry which is preliminary data.</text>
</comment>
<gene>
    <name evidence="2" type="ORF">BCR37DRAFT_141171</name>
</gene>
<feature type="compositionally biased region" description="Basic and acidic residues" evidence="1">
    <location>
        <begin position="30"/>
        <end position="43"/>
    </location>
</feature>
<name>A0A1Y2FTY7_PROLT</name>
<feature type="region of interest" description="Disordered" evidence="1">
    <location>
        <begin position="1"/>
        <end position="167"/>
    </location>
</feature>
<reference evidence="2 3" key="1">
    <citation type="submission" date="2016-07" db="EMBL/GenBank/DDBJ databases">
        <title>Pervasive Adenine N6-methylation of Active Genes in Fungi.</title>
        <authorList>
            <consortium name="DOE Joint Genome Institute"/>
            <person name="Mondo S.J."/>
            <person name="Dannebaum R.O."/>
            <person name="Kuo R.C."/>
            <person name="Labutti K."/>
            <person name="Haridas S."/>
            <person name="Kuo A."/>
            <person name="Salamov A."/>
            <person name="Ahrendt S.R."/>
            <person name="Lipzen A."/>
            <person name="Sullivan W."/>
            <person name="Andreopoulos W.B."/>
            <person name="Clum A."/>
            <person name="Lindquist E."/>
            <person name="Daum C."/>
            <person name="Ramamoorthy G.K."/>
            <person name="Gryganskyi A."/>
            <person name="Culley D."/>
            <person name="Magnuson J.K."/>
            <person name="James T.Y."/>
            <person name="O'Malley M.A."/>
            <person name="Stajich J.E."/>
            <person name="Spatafora J.W."/>
            <person name="Visel A."/>
            <person name="Grigoriev I.V."/>
        </authorList>
    </citation>
    <scope>NUCLEOTIDE SEQUENCE [LARGE SCALE GENOMIC DNA]</scope>
    <source>
        <strain evidence="2 3">12-1054</strain>
    </source>
</reference>
<accession>A0A1Y2FTY7</accession>
<feature type="compositionally biased region" description="Low complexity" evidence="1">
    <location>
        <begin position="46"/>
        <end position="59"/>
    </location>
</feature>
<dbReference type="EMBL" id="MCFI01000002">
    <property type="protein sequence ID" value="ORY87027.1"/>
    <property type="molecule type" value="Genomic_DNA"/>
</dbReference>
<feature type="compositionally biased region" description="Polar residues" evidence="1">
    <location>
        <begin position="12"/>
        <end position="29"/>
    </location>
</feature>
<protein>
    <submittedName>
        <fullName evidence="2">Uncharacterized protein</fullName>
    </submittedName>
</protein>
<feature type="compositionally biased region" description="Basic and acidic residues" evidence="1">
    <location>
        <begin position="1"/>
        <end position="11"/>
    </location>
</feature>
<proteinExistence type="predicted"/>
<sequence length="264" mass="29512">MRSHSTPRDRLNSTSRQVIESMSGASDQWTQDKPDRRPFKDDISSAQILAALQQGALQATPTPTPQQSVSLANKKKNDGESSVAPPWCITKRPSSSLTEGAGETNEPSSPSSGEIDEQPQRSAHTTTSTPPSTATATAATAVLTKNQRKRRNHKANQKTKQATLQQERQVEEETRTLLLQEMDRWLKAEQEECLKMQHWMMYGGGLSQEAQKQGVSRTQAWLLQIQERRLQLERWHAGAPIKKINESPVMKGDEEIKTGRQTSM</sequence>
<keyword evidence="3" id="KW-1185">Reference proteome</keyword>
<dbReference type="AlphaFoldDB" id="A0A1Y2FTY7"/>
<organism evidence="2 3">
    <name type="scientific">Protomyces lactucae-debilis</name>
    <dbReference type="NCBI Taxonomy" id="2754530"/>
    <lineage>
        <taxon>Eukaryota</taxon>
        <taxon>Fungi</taxon>
        <taxon>Dikarya</taxon>
        <taxon>Ascomycota</taxon>
        <taxon>Taphrinomycotina</taxon>
        <taxon>Taphrinomycetes</taxon>
        <taxon>Taphrinales</taxon>
        <taxon>Protomycetaceae</taxon>
        <taxon>Protomyces</taxon>
    </lineage>
</organism>
<dbReference type="Proteomes" id="UP000193685">
    <property type="component" value="Unassembled WGS sequence"/>
</dbReference>
<feature type="compositionally biased region" description="Low complexity" evidence="1">
    <location>
        <begin position="125"/>
        <end position="141"/>
    </location>
</feature>
<dbReference type="GeneID" id="63782667"/>
<evidence type="ECO:0000313" key="3">
    <source>
        <dbReference type="Proteomes" id="UP000193685"/>
    </source>
</evidence>